<keyword evidence="1" id="KW-0863">Zinc-finger</keyword>
<reference evidence="4" key="1">
    <citation type="submission" date="2018-11" db="EMBL/GenBank/DDBJ databases">
        <authorList>
            <person name="Alioto T."/>
            <person name="Alioto T."/>
        </authorList>
    </citation>
    <scope>NUCLEOTIDE SEQUENCE</scope>
</reference>
<keyword evidence="1" id="KW-0862">Zinc</keyword>
<keyword evidence="1" id="KW-0479">Metal-binding</keyword>
<gene>
    <name evidence="4" type="ORF">MGAL_10B090718</name>
</gene>
<dbReference type="InterPro" id="IPR000315">
    <property type="entry name" value="Znf_B-box"/>
</dbReference>
<evidence type="ECO:0000259" key="3">
    <source>
        <dbReference type="PROSITE" id="PS50119"/>
    </source>
</evidence>
<sequence length="377" mass="43897">MSINLCQPCERQKKKEPVSHWCIQCNERLCALCLEYHKVLTITKDHYFLTSDEYVSISQLLETVALSCKTHETKPLLYFCPTHEVPCCIICKITEHNICSGIERIAELVLKPEYDKQSNDIVSSINKATKTLENINKNRSENLEQIDNQYEQCKIHVQDKKQHLQKLLADLDSTFQKFESEYQIKRLVVQNQIERSRSKLEYMKDRQYMMQTLLKFKQASPEQFFLAEKVMKEKNVEDACKLRESVKELSTLQCKYSILFKPDERNENILMINTVSFKSLPCNIESLGFSIHDRDSSTIEAEEKIQPQSCLRYDQEPSSSEHTDYVVSKDNATKTRLLCSSKWKSEACLLGSENIQSKLKPNPIIINQNKIPVSKYK</sequence>
<evidence type="ECO:0000256" key="2">
    <source>
        <dbReference type="SAM" id="Coils"/>
    </source>
</evidence>
<keyword evidence="2" id="KW-0175">Coiled coil</keyword>
<dbReference type="EMBL" id="UYJE01009009">
    <property type="protein sequence ID" value="VDI69151.1"/>
    <property type="molecule type" value="Genomic_DNA"/>
</dbReference>
<dbReference type="OrthoDB" id="6077285at2759"/>
<dbReference type="Gene3D" id="3.30.160.60">
    <property type="entry name" value="Classic Zinc Finger"/>
    <property type="match status" value="1"/>
</dbReference>
<dbReference type="SUPFAM" id="SSF57845">
    <property type="entry name" value="B-box zinc-binding domain"/>
    <property type="match status" value="1"/>
</dbReference>
<comment type="caution">
    <text evidence="4">The sequence shown here is derived from an EMBL/GenBank/DDBJ whole genome shotgun (WGS) entry which is preliminary data.</text>
</comment>
<organism evidence="4 5">
    <name type="scientific">Mytilus galloprovincialis</name>
    <name type="common">Mediterranean mussel</name>
    <dbReference type="NCBI Taxonomy" id="29158"/>
    <lineage>
        <taxon>Eukaryota</taxon>
        <taxon>Metazoa</taxon>
        <taxon>Spiralia</taxon>
        <taxon>Lophotrochozoa</taxon>
        <taxon>Mollusca</taxon>
        <taxon>Bivalvia</taxon>
        <taxon>Autobranchia</taxon>
        <taxon>Pteriomorphia</taxon>
        <taxon>Mytilida</taxon>
        <taxon>Mytiloidea</taxon>
        <taxon>Mytilidae</taxon>
        <taxon>Mytilinae</taxon>
        <taxon>Mytilus</taxon>
    </lineage>
</organism>
<dbReference type="GO" id="GO:0008270">
    <property type="term" value="F:zinc ion binding"/>
    <property type="evidence" value="ECO:0007669"/>
    <property type="project" value="UniProtKB-KW"/>
</dbReference>
<feature type="domain" description="B box-type" evidence="3">
    <location>
        <begin position="1"/>
        <end position="57"/>
    </location>
</feature>
<dbReference type="Proteomes" id="UP000596742">
    <property type="component" value="Unassembled WGS sequence"/>
</dbReference>
<name>A0A8B6GUA4_MYTGA</name>
<proteinExistence type="predicted"/>
<evidence type="ECO:0000256" key="1">
    <source>
        <dbReference type="PROSITE-ProRule" id="PRU00024"/>
    </source>
</evidence>
<feature type="coiled-coil region" evidence="2">
    <location>
        <begin position="125"/>
        <end position="181"/>
    </location>
</feature>
<protein>
    <recommendedName>
        <fullName evidence="3">B box-type domain-containing protein</fullName>
    </recommendedName>
</protein>
<evidence type="ECO:0000313" key="5">
    <source>
        <dbReference type="Proteomes" id="UP000596742"/>
    </source>
</evidence>
<dbReference type="AlphaFoldDB" id="A0A8B6GUA4"/>
<evidence type="ECO:0000313" key="4">
    <source>
        <dbReference type="EMBL" id="VDI69151.1"/>
    </source>
</evidence>
<keyword evidence="5" id="KW-1185">Reference proteome</keyword>
<accession>A0A8B6GUA4</accession>
<dbReference type="PROSITE" id="PS50119">
    <property type="entry name" value="ZF_BBOX"/>
    <property type="match status" value="1"/>
</dbReference>